<organism evidence="1 2">
    <name type="scientific">Oceanobacter antarcticus</name>
    <dbReference type="NCBI Taxonomy" id="3133425"/>
    <lineage>
        <taxon>Bacteria</taxon>
        <taxon>Pseudomonadati</taxon>
        <taxon>Pseudomonadota</taxon>
        <taxon>Gammaproteobacteria</taxon>
        <taxon>Oceanospirillales</taxon>
        <taxon>Oceanospirillaceae</taxon>
        <taxon>Oceanobacter</taxon>
    </lineage>
</organism>
<evidence type="ECO:0008006" key="3">
    <source>
        <dbReference type="Google" id="ProtNLM"/>
    </source>
</evidence>
<reference evidence="1 2" key="1">
    <citation type="submission" date="2024-03" db="EMBL/GenBank/DDBJ databases">
        <title>High-quality draft genome sequence of Oceanobacter sp. wDCs-4.</title>
        <authorList>
            <person name="Dong C."/>
        </authorList>
    </citation>
    <scope>NUCLEOTIDE SEQUENCE [LARGE SCALE GENOMIC DNA]</scope>
    <source>
        <strain evidence="2">wDCs-4</strain>
    </source>
</reference>
<protein>
    <recommendedName>
        <fullName evidence="3">YfcL protein</fullName>
    </recommendedName>
</protein>
<dbReference type="EMBL" id="JBBKTX010000003">
    <property type="protein sequence ID" value="MFK4751454.1"/>
    <property type="molecule type" value="Genomic_DNA"/>
</dbReference>
<dbReference type="RefSeq" id="WP_416204911.1">
    <property type="nucleotide sequence ID" value="NZ_JBBKTX010000003.1"/>
</dbReference>
<evidence type="ECO:0000313" key="2">
    <source>
        <dbReference type="Proteomes" id="UP001620597"/>
    </source>
</evidence>
<dbReference type="Proteomes" id="UP001620597">
    <property type="component" value="Unassembled WGS sequence"/>
</dbReference>
<proteinExistence type="predicted"/>
<keyword evidence="2" id="KW-1185">Reference proteome</keyword>
<comment type="caution">
    <text evidence="1">The sequence shown here is derived from an EMBL/GenBank/DDBJ whole genome shotgun (WGS) entry which is preliminary data.</text>
</comment>
<sequence>MARNPSFTPSPALRDHLEKSGCGVTATLNELFDRYRALIELDAIRLTADEQQALAAMVHGTVMDVVAIQAIAQDVADETDCESLREKLTGATYGKCLATLARYNLI</sequence>
<gene>
    <name evidence="1" type="ORF">WG929_03425</name>
</gene>
<accession>A0ABW8NET8</accession>
<name>A0ABW8NET8_9GAMM</name>
<evidence type="ECO:0000313" key="1">
    <source>
        <dbReference type="EMBL" id="MFK4751454.1"/>
    </source>
</evidence>